<proteinExistence type="predicted"/>
<organism evidence="2">
    <name type="scientific">Arundo donax</name>
    <name type="common">Giant reed</name>
    <name type="synonym">Donax arundinaceus</name>
    <dbReference type="NCBI Taxonomy" id="35708"/>
    <lineage>
        <taxon>Eukaryota</taxon>
        <taxon>Viridiplantae</taxon>
        <taxon>Streptophyta</taxon>
        <taxon>Embryophyta</taxon>
        <taxon>Tracheophyta</taxon>
        <taxon>Spermatophyta</taxon>
        <taxon>Magnoliopsida</taxon>
        <taxon>Liliopsida</taxon>
        <taxon>Poales</taxon>
        <taxon>Poaceae</taxon>
        <taxon>PACMAD clade</taxon>
        <taxon>Arundinoideae</taxon>
        <taxon>Arundineae</taxon>
        <taxon>Arundo</taxon>
    </lineage>
</organism>
<reference evidence="2" key="2">
    <citation type="journal article" date="2015" name="Data Brief">
        <title>Shoot transcriptome of the giant reed, Arundo donax.</title>
        <authorList>
            <person name="Barrero R.A."/>
            <person name="Guerrero F.D."/>
            <person name="Moolhuijzen P."/>
            <person name="Goolsby J.A."/>
            <person name="Tidwell J."/>
            <person name="Bellgard S.E."/>
            <person name="Bellgard M.I."/>
        </authorList>
    </citation>
    <scope>NUCLEOTIDE SEQUENCE</scope>
    <source>
        <tissue evidence="2">Shoot tissue taken approximately 20 cm above the soil surface</tissue>
    </source>
</reference>
<protein>
    <submittedName>
        <fullName evidence="2">Uncharacterized protein</fullName>
    </submittedName>
</protein>
<dbReference type="AlphaFoldDB" id="A0A0A8ZVL7"/>
<evidence type="ECO:0000256" key="1">
    <source>
        <dbReference type="SAM" id="MobiDB-lite"/>
    </source>
</evidence>
<feature type="compositionally biased region" description="Polar residues" evidence="1">
    <location>
        <begin position="10"/>
        <end position="22"/>
    </location>
</feature>
<evidence type="ECO:0000313" key="2">
    <source>
        <dbReference type="EMBL" id="JAD41733.1"/>
    </source>
</evidence>
<sequence length="39" mass="4617">MIRRTDSINKPHSVSRLHLQQTHQNHSNFNKILISVLPR</sequence>
<name>A0A0A8ZVL7_ARUDO</name>
<accession>A0A0A8ZVL7</accession>
<reference evidence="2" key="1">
    <citation type="submission" date="2014-09" db="EMBL/GenBank/DDBJ databases">
        <authorList>
            <person name="Magalhaes I.L.F."/>
            <person name="Oliveira U."/>
            <person name="Santos F.R."/>
            <person name="Vidigal T.H.D.A."/>
            <person name="Brescovit A.D."/>
            <person name="Santos A.J."/>
        </authorList>
    </citation>
    <scope>NUCLEOTIDE SEQUENCE</scope>
    <source>
        <tissue evidence="2">Shoot tissue taken approximately 20 cm above the soil surface</tissue>
    </source>
</reference>
<feature type="region of interest" description="Disordered" evidence="1">
    <location>
        <begin position="1"/>
        <end position="22"/>
    </location>
</feature>
<dbReference type="EMBL" id="GBRH01256162">
    <property type="protein sequence ID" value="JAD41733.1"/>
    <property type="molecule type" value="Transcribed_RNA"/>
</dbReference>